<evidence type="ECO:0000256" key="1">
    <source>
        <dbReference type="SAM" id="SignalP"/>
    </source>
</evidence>
<comment type="caution">
    <text evidence="3">The sequence shown here is derived from an EMBL/GenBank/DDBJ whole genome shotgun (WGS) entry which is preliminary data.</text>
</comment>
<feature type="signal peptide" evidence="1">
    <location>
        <begin position="1"/>
        <end position="28"/>
    </location>
</feature>
<dbReference type="InterPro" id="IPR012854">
    <property type="entry name" value="Cu_amine_oxidase-like_N"/>
</dbReference>
<dbReference type="Gene3D" id="3.30.457.10">
    <property type="entry name" value="Copper amine oxidase-like, N-terminal domain"/>
    <property type="match status" value="1"/>
</dbReference>
<keyword evidence="1" id="KW-0732">Signal</keyword>
<evidence type="ECO:0000259" key="2">
    <source>
        <dbReference type="Pfam" id="PF07833"/>
    </source>
</evidence>
<organism evidence="3 4">
    <name type="scientific">Paenibacillus thailandensis</name>
    <dbReference type="NCBI Taxonomy" id="393250"/>
    <lineage>
        <taxon>Bacteria</taxon>
        <taxon>Bacillati</taxon>
        <taxon>Bacillota</taxon>
        <taxon>Bacilli</taxon>
        <taxon>Bacillales</taxon>
        <taxon>Paenibacillaceae</taxon>
        <taxon>Paenibacillus</taxon>
    </lineage>
</organism>
<dbReference type="Proteomes" id="UP001597493">
    <property type="component" value="Unassembled WGS sequence"/>
</dbReference>
<reference evidence="4" key="1">
    <citation type="journal article" date="2019" name="Int. J. Syst. Evol. Microbiol.">
        <title>The Global Catalogue of Microorganisms (GCM) 10K type strain sequencing project: providing services to taxonomists for standard genome sequencing and annotation.</title>
        <authorList>
            <consortium name="The Broad Institute Genomics Platform"/>
            <consortium name="The Broad Institute Genome Sequencing Center for Infectious Disease"/>
            <person name="Wu L."/>
            <person name="Ma J."/>
        </authorList>
    </citation>
    <scope>NUCLEOTIDE SEQUENCE [LARGE SCALE GENOMIC DNA]</scope>
    <source>
        <strain evidence="4">TISTR 1827</strain>
    </source>
</reference>
<dbReference type="InterPro" id="IPR036582">
    <property type="entry name" value="Mao_N_sf"/>
</dbReference>
<dbReference type="EMBL" id="JBHUMY010000043">
    <property type="protein sequence ID" value="MFD2663452.1"/>
    <property type="molecule type" value="Genomic_DNA"/>
</dbReference>
<feature type="domain" description="Copper amine oxidase-like N-terminal" evidence="2">
    <location>
        <begin position="304"/>
        <end position="410"/>
    </location>
</feature>
<sequence length="414" mass="46204">MIRSLTAAVAGALLIAGSLPLGSGEALANSGFEQSIQSMYDAYEEKVTQTYAADKQRVQKEFQTFLDESDEDYRLLHDQTNADYESLQRMLDDDGEELESRYDSDDTLRKYLKEIDGDYLNSSMWEYKKAIDGDYLNSDMWEFKTDIDEDYLNSPMWEYENAVDPDYLNSALWEYENEVDPDYLNSALWEFENDTDPNYAGSIMNRYKRGKLSQAEAQKLIDEAKERTDNEISATRKAMLAKIESIRANTVKTVTETKTKSTASILDKRSDAEATISAIRKQLTGTGISFPALVLATREIKVIIDGEIQSFDQAPIQKNGTTLVPMRAIFEKLGATIVWNAKDQSVTATKEDTSIYLKIGSKTAKVNGSSVALAVPAQIVDGSTMVPLRFIGEALGAEVKWDAGTRSVIIATKA</sequence>
<gene>
    <name evidence="3" type="ORF">ACFSW5_24750</name>
</gene>
<accession>A0ABW5R4P0</accession>
<protein>
    <submittedName>
        <fullName evidence="3">Copper amine oxidase N-terminal domain-containing protein</fullName>
    </submittedName>
</protein>
<name>A0ABW5R4P0_9BACL</name>
<dbReference type="RefSeq" id="WP_379279509.1">
    <property type="nucleotide sequence ID" value="NZ_JBHUGT010000055.1"/>
</dbReference>
<keyword evidence="4" id="KW-1185">Reference proteome</keyword>
<evidence type="ECO:0000313" key="3">
    <source>
        <dbReference type="EMBL" id="MFD2663452.1"/>
    </source>
</evidence>
<feature type="chain" id="PRO_5045615961" evidence="1">
    <location>
        <begin position="29"/>
        <end position="414"/>
    </location>
</feature>
<dbReference type="Pfam" id="PF07833">
    <property type="entry name" value="Cu_amine_oxidN1"/>
    <property type="match status" value="1"/>
</dbReference>
<evidence type="ECO:0000313" key="4">
    <source>
        <dbReference type="Proteomes" id="UP001597493"/>
    </source>
</evidence>
<proteinExistence type="predicted"/>
<dbReference type="SUPFAM" id="SSF55383">
    <property type="entry name" value="Copper amine oxidase, domain N"/>
    <property type="match status" value="2"/>
</dbReference>